<evidence type="ECO:0000256" key="14">
    <source>
        <dbReference type="SAM" id="MobiDB-lite"/>
    </source>
</evidence>
<keyword evidence="15" id="KW-0472">Membrane</keyword>
<feature type="compositionally biased region" description="Basic and acidic residues" evidence="14">
    <location>
        <begin position="1"/>
        <end position="13"/>
    </location>
</feature>
<evidence type="ECO:0000256" key="7">
    <source>
        <dbReference type="ARBA" id="ARBA00022801"/>
    </source>
</evidence>
<dbReference type="RefSeq" id="WP_110064194.1">
    <property type="nucleotide sequence ID" value="NZ_QGTW01000003.1"/>
</dbReference>
<dbReference type="GO" id="GO:0009252">
    <property type="term" value="P:peptidoglycan biosynthetic process"/>
    <property type="evidence" value="ECO:0007669"/>
    <property type="project" value="UniProtKB-KW"/>
</dbReference>
<dbReference type="NCBIfam" id="TIGR02074">
    <property type="entry name" value="PBP_1a_fam"/>
    <property type="match status" value="1"/>
</dbReference>
<dbReference type="InterPro" id="IPR036950">
    <property type="entry name" value="PBP_transglycosylase"/>
</dbReference>
<dbReference type="OrthoDB" id="9766909at2"/>
<dbReference type="EMBL" id="QGTW01000003">
    <property type="protein sequence ID" value="PWW30320.1"/>
    <property type="molecule type" value="Genomic_DNA"/>
</dbReference>
<dbReference type="PANTHER" id="PTHR32282">
    <property type="entry name" value="BINDING PROTEIN TRANSPEPTIDASE, PUTATIVE-RELATED"/>
    <property type="match status" value="1"/>
</dbReference>
<evidence type="ECO:0000256" key="11">
    <source>
        <dbReference type="ARBA" id="ARBA00023316"/>
    </source>
</evidence>
<evidence type="ECO:0000256" key="1">
    <source>
        <dbReference type="ARBA" id="ARBA00007090"/>
    </source>
</evidence>
<dbReference type="Pfam" id="PF00905">
    <property type="entry name" value="Transpeptidase"/>
    <property type="match status" value="1"/>
</dbReference>
<evidence type="ECO:0000256" key="15">
    <source>
        <dbReference type="SAM" id="Phobius"/>
    </source>
</evidence>
<dbReference type="SUPFAM" id="SSF49265">
    <property type="entry name" value="Fibronectin type III"/>
    <property type="match status" value="1"/>
</dbReference>
<comment type="similarity">
    <text evidence="2">In the N-terminal section; belongs to the glycosyltransferase 51 family.</text>
</comment>
<dbReference type="InterPro" id="IPR036116">
    <property type="entry name" value="FN3_sf"/>
</dbReference>
<keyword evidence="7" id="KW-0378">Hydrolase</keyword>
<dbReference type="InterPro" id="IPR003961">
    <property type="entry name" value="FN3_dom"/>
</dbReference>
<feature type="domain" description="Fibronectin type-III" evidence="16">
    <location>
        <begin position="695"/>
        <end position="784"/>
    </location>
</feature>
<evidence type="ECO:0000313" key="17">
    <source>
        <dbReference type="EMBL" id="PWW30320.1"/>
    </source>
</evidence>
<dbReference type="InterPro" id="IPR001264">
    <property type="entry name" value="Glyco_trans_51"/>
</dbReference>
<dbReference type="CDD" id="cd00063">
    <property type="entry name" value="FN3"/>
    <property type="match status" value="1"/>
</dbReference>
<keyword evidence="11" id="KW-0961">Cell wall biogenesis/degradation</keyword>
<dbReference type="InterPro" id="IPR023346">
    <property type="entry name" value="Lysozyme-like_dom_sf"/>
</dbReference>
<protein>
    <submittedName>
        <fullName evidence="17">Penicillin-binding protein 1A</fullName>
    </submittedName>
</protein>
<dbReference type="GO" id="GO:0009002">
    <property type="term" value="F:serine-type D-Ala-D-Ala carboxypeptidase activity"/>
    <property type="evidence" value="ECO:0007669"/>
    <property type="project" value="UniProtKB-EC"/>
</dbReference>
<dbReference type="GO" id="GO:0008360">
    <property type="term" value="P:regulation of cell shape"/>
    <property type="evidence" value="ECO:0007669"/>
    <property type="project" value="UniProtKB-KW"/>
</dbReference>
<dbReference type="Gene3D" id="1.10.3810.10">
    <property type="entry name" value="Biosynthetic peptidoglycan transglycosylase-like"/>
    <property type="match status" value="1"/>
</dbReference>
<dbReference type="Gene3D" id="2.60.40.10">
    <property type="entry name" value="Immunoglobulins"/>
    <property type="match status" value="1"/>
</dbReference>
<comment type="caution">
    <text evidence="17">The sequence shown here is derived from an EMBL/GenBank/DDBJ whole genome shotgun (WGS) entry which is preliminary data.</text>
</comment>
<sequence>MAEKYQSREERRKQQSKPKNKGKKKASGTFKRIFLILIALGIAGMLLGAGAFAFMVKDAPKLDEKLLKDPISSQIYDMENNFIVDVGSENRDYVAYEDIPKLVENAFLATEDVRFYKHNGMDLIRLGGAVIANVTRGFGSEGASTITQQVVKNSFLNNDKTLSRKAQEAWLSFQLERKYTKQEIFEMYVNKIYMSEGHGVLTASKIFFDKELDELKLHEAALLAGMPQSPNNYNPFDYPEKAEKRRNIVLSLMNQHGFISKEEMEAAQKVPVESTLVAEEKRETDESKYDAFIDVVLDEVEKKYPDLDPYSDGLKIYTTLDPNAQKHVETILNTNEVVEYPDEEFQAGITLLDTKTGEIRAIGGGRNQKVKRGFNFAVDQKRHAGSTFKPIVDYGPAIEYLKWGTYHTIVDEPHTYTGGTEINNWDGRHMGPMSMREALARSRNIPALKTLQEVGTDKALEFTKKLGIPMDEMYESYSIGAYEVSSMQVAGAYSAFGNNGFYTEPHAVKQIEMRDGTKLDLKPESEVVMKDYTAFMISDMLKSVVKSSYGTGRLADVPGLPVAGKTGTTNYSKEQEQEFGVPDGAVPDAWFAGYTTNYTAAIWTGYQDRKNYINAGADQKIAQKLFSNLMAHVSQGKETADFKVPKTVEKVAIEKGSNPAKRASQFTPKDQIIYEYAVKGNAPTEVSKKFDKLDSPSNLGASYDQATNEITLTWEYPEDAEGTQFEITVSVNEGGDQQLSVTSEKGLKVANPQPGAVYTFKVTAIRGDQQSDPASVKVEIPDPSMIEEEDAEGEEQDNTGEEGQDSQDGDQGGNQDDGGSEEGGGNEEGQGDGEGEGEGTGDGEGDGDGTGDGGTGTGTGTGDGTGGNTGGSGSGTNSNSGSGTGSSGSGTGSSSNN</sequence>
<evidence type="ECO:0000256" key="12">
    <source>
        <dbReference type="ARBA" id="ARBA00034000"/>
    </source>
</evidence>
<dbReference type="PANTHER" id="PTHR32282:SF29">
    <property type="entry name" value="PENICILLIN-BINDING PROTEIN 1A"/>
    <property type="match status" value="1"/>
</dbReference>
<keyword evidence="3" id="KW-0121">Carboxypeptidase</keyword>
<dbReference type="SMART" id="SM00060">
    <property type="entry name" value="FN3"/>
    <property type="match status" value="1"/>
</dbReference>
<evidence type="ECO:0000256" key="8">
    <source>
        <dbReference type="ARBA" id="ARBA00022960"/>
    </source>
</evidence>
<feature type="transmembrane region" description="Helical" evidence="15">
    <location>
        <begin position="33"/>
        <end position="56"/>
    </location>
</feature>
<feature type="compositionally biased region" description="Acidic residues" evidence="14">
    <location>
        <begin position="785"/>
        <end position="808"/>
    </location>
</feature>
<dbReference type="InterPro" id="IPR012338">
    <property type="entry name" value="Beta-lactam/transpept-like"/>
</dbReference>
<dbReference type="Pfam" id="PF00912">
    <property type="entry name" value="Transgly"/>
    <property type="match status" value="1"/>
</dbReference>
<feature type="compositionally biased region" description="Gly residues" evidence="14">
    <location>
        <begin position="882"/>
        <end position="891"/>
    </location>
</feature>
<comment type="catalytic activity">
    <reaction evidence="13">
        <text>[GlcNAc-(1-&gt;4)-Mur2Ac(oyl-L-Ala-gamma-D-Glu-L-Lys-D-Ala-D-Ala)](n)-di-trans,octa-cis-undecaprenyl diphosphate + beta-D-GlcNAc-(1-&gt;4)-Mur2Ac(oyl-L-Ala-gamma-D-Glu-L-Lys-D-Ala-D-Ala)-di-trans,octa-cis-undecaprenyl diphosphate = [GlcNAc-(1-&gt;4)-Mur2Ac(oyl-L-Ala-gamma-D-Glu-L-Lys-D-Ala-D-Ala)](n+1)-di-trans,octa-cis-undecaprenyl diphosphate + di-trans,octa-cis-undecaprenyl diphosphate + H(+)</text>
        <dbReference type="Rhea" id="RHEA:23708"/>
        <dbReference type="Rhea" id="RHEA-COMP:9602"/>
        <dbReference type="Rhea" id="RHEA-COMP:9603"/>
        <dbReference type="ChEBI" id="CHEBI:15378"/>
        <dbReference type="ChEBI" id="CHEBI:58405"/>
        <dbReference type="ChEBI" id="CHEBI:60033"/>
        <dbReference type="ChEBI" id="CHEBI:78435"/>
        <dbReference type="EC" id="2.4.99.28"/>
    </reaction>
</comment>
<reference evidence="17 18" key="1">
    <citation type="submission" date="2018-05" db="EMBL/GenBank/DDBJ databases">
        <title>Freshwater and sediment microbial communities from various areas in North America, analyzing microbe dynamics in response to fracking.</title>
        <authorList>
            <person name="Lamendella R."/>
        </authorList>
    </citation>
    <scope>NUCLEOTIDE SEQUENCE [LARGE SCALE GENOMIC DNA]</scope>
    <source>
        <strain evidence="17 18">15_TX</strain>
    </source>
</reference>
<evidence type="ECO:0000256" key="5">
    <source>
        <dbReference type="ARBA" id="ARBA00022676"/>
    </source>
</evidence>
<feature type="region of interest" description="Disordered" evidence="14">
    <location>
        <begin position="1"/>
        <end position="25"/>
    </location>
</feature>
<feature type="compositionally biased region" description="Gly residues" evidence="14">
    <location>
        <begin position="810"/>
        <end position="828"/>
    </location>
</feature>
<dbReference type="GO" id="GO:0008955">
    <property type="term" value="F:peptidoglycan glycosyltransferase activity"/>
    <property type="evidence" value="ECO:0007669"/>
    <property type="project" value="UniProtKB-EC"/>
</dbReference>
<keyword evidence="10" id="KW-0511">Multifunctional enzyme</keyword>
<dbReference type="GO" id="GO:0008658">
    <property type="term" value="F:penicillin binding"/>
    <property type="evidence" value="ECO:0007669"/>
    <property type="project" value="InterPro"/>
</dbReference>
<organism evidence="17 18">
    <name type="scientific">Cytobacillus oceanisediminis</name>
    <dbReference type="NCBI Taxonomy" id="665099"/>
    <lineage>
        <taxon>Bacteria</taxon>
        <taxon>Bacillati</taxon>
        <taxon>Bacillota</taxon>
        <taxon>Bacilli</taxon>
        <taxon>Bacillales</taxon>
        <taxon>Bacillaceae</taxon>
        <taxon>Cytobacillus</taxon>
    </lineage>
</organism>
<evidence type="ECO:0000256" key="4">
    <source>
        <dbReference type="ARBA" id="ARBA00022670"/>
    </source>
</evidence>
<evidence type="ECO:0000256" key="2">
    <source>
        <dbReference type="ARBA" id="ARBA00007739"/>
    </source>
</evidence>
<feature type="compositionally biased region" description="Acidic residues" evidence="14">
    <location>
        <begin position="829"/>
        <end position="849"/>
    </location>
</feature>
<evidence type="ECO:0000313" key="18">
    <source>
        <dbReference type="Proteomes" id="UP000247150"/>
    </source>
</evidence>
<evidence type="ECO:0000256" key="10">
    <source>
        <dbReference type="ARBA" id="ARBA00023268"/>
    </source>
</evidence>
<keyword evidence="9" id="KW-0573">Peptidoglycan synthesis</keyword>
<evidence type="ECO:0000256" key="3">
    <source>
        <dbReference type="ARBA" id="ARBA00022645"/>
    </source>
</evidence>
<feature type="compositionally biased region" description="Gly residues" evidence="14">
    <location>
        <begin position="850"/>
        <end position="874"/>
    </location>
</feature>
<dbReference type="InterPro" id="IPR001460">
    <property type="entry name" value="PCN-bd_Tpept"/>
</dbReference>
<evidence type="ECO:0000259" key="16">
    <source>
        <dbReference type="PROSITE" id="PS50853"/>
    </source>
</evidence>
<comment type="catalytic activity">
    <reaction evidence="12">
        <text>Preferential cleavage: (Ac)2-L-Lys-D-Ala-|-D-Ala. Also transpeptidation of peptidyl-alanyl moieties that are N-acyl substituents of D-alanine.</text>
        <dbReference type="EC" id="3.4.16.4"/>
    </reaction>
</comment>
<gene>
    <name evidence="17" type="ORF">DFO73_103204</name>
</gene>
<dbReference type="PROSITE" id="PS50853">
    <property type="entry name" value="FN3"/>
    <property type="match status" value="1"/>
</dbReference>
<feature type="compositionally biased region" description="Basic residues" evidence="14">
    <location>
        <begin position="14"/>
        <end position="25"/>
    </location>
</feature>
<dbReference type="Gene3D" id="3.40.710.10">
    <property type="entry name" value="DD-peptidase/beta-lactamase superfamily"/>
    <property type="match status" value="1"/>
</dbReference>
<feature type="region of interest" description="Disordered" evidence="14">
    <location>
        <begin position="768"/>
        <end position="897"/>
    </location>
</feature>
<keyword evidence="8" id="KW-0133">Cell shape</keyword>
<evidence type="ECO:0000256" key="9">
    <source>
        <dbReference type="ARBA" id="ARBA00022984"/>
    </source>
</evidence>
<proteinExistence type="inferred from homology"/>
<accession>A0A2V3A335</accession>
<keyword evidence="6" id="KW-0808">Transferase</keyword>
<dbReference type="AlphaFoldDB" id="A0A2V3A335"/>
<dbReference type="InterPro" id="IPR050396">
    <property type="entry name" value="Glycosyltr_51/Transpeptidase"/>
</dbReference>
<name>A0A2V3A335_9BACI</name>
<dbReference type="GO" id="GO:0071555">
    <property type="term" value="P:cell wall organization"/>
    <property type="evidence" value="ECO:0007669"/>
    <property type="project" value="UniProtKB-KW"/>
</dbReference>
<dbReference type="FunFam" id="1.10.3810.10:FF:000001">
    <property type="entry name" value="Penicillin-binding protein 1A"/>
    <property type="match status" value="1"/>
</dbReference>
<dbReference type="SUPFAM" id="SSF56601">
    <property type="entry name" value="beta-lactamase/transpeptidase-like"/>
    <property type="match status" value="1"/>
</dbReference>
<dbReference type="GO" id="GO:0030288">
    <property type="term" value="C:outer membrane-bounded periplasmic space"/>
    <property type="evidence" value="ECO:0007669"/>
    <property type="project" value="TreeGrafter"/>
</dbReference>
<comment type="similarity">
    <text evidence="1">In the C-terminal section; belongs to the transpeptidase family.</text>
</comment>
<keyword evidence="4" id="KW-0645">Protease</keyword>
<dbReference type="SUPFAM" id="SSF53955">
    <property type="entry name" value="Lysozyme-like"/>
    <property type="match status" value="1"/>
</dbReference>
<evidence type="ECO:0000256" key="13">
    <source>
        <dbReference type="ARBA" id="ARBA00049902"/>
    </source>
</evidence>
<dbReference type="Pfam" id="PF00041">
    <property type="entry name" value="fn3"/>
    <property type="match status" value="1"/>
</dbReference>
<keyword evidence="5" id="KW-0328">Glycosyltransferase</keyword>
<keyword evidence="15" id="KW-1133">Transmembrane helix</keyword>
<dbReference type="Proteomes" id="UP000247150">
    <property type="component" value="Unassembled WGS sequence"/>
</dbReference>
<dbReference type="GO" id="GO:0006508">
    <property type="term" value="P:proteolysis"/>
    <property type="evidence" value="ECO:0007669"/>
    <property type="project" value="UniProtKB-KW"/>
</dbReference>
<keyword evidence="15" id="KW-0812">Transmembrane</keyword>
<dbReference type="InterPro" id="IPR013783">
    <property type="entry name" value="Ig-like_fold"/>
</dbReference>
<evidence type="ECO:0000256" key="6">
    <source>
        <dbReference type="ARBA" id="ARBA00022679"/>
    </source>
</evidence>